<dbReference type="KEGG" id="ovi:T265_00324"/>
<proteinExistence type="predicted"/>
<evidence type="ECO:0000256" key="1">
    <source>
        <dbReference type="SAM" id="MobiDB-lite"/>
    </source>
</evidence>
<dbReference type="RefSeq" id="XP_009162333.1">
    <property type="nucleotide sequence ID" value="XM_009164069.1"/>
</dbReference>
<evidence type="ECO:0000313" key="3">
    <source>
        <dbReference type="Proteomes" id="UP000054324"/>
    </source>
</evidence>
<accession>A0A075A3D1</accession>
<feature type="region of interest" description="Disordered" evidence="1">
    <location>
        <begin position="14"/>
        <end position="62"/>
    </location>
</feature>
<dbReference type="GeneID" id="20314512"/>
<name>A0A075A3D1_OPIVI</name>
<gene>
    <name evidence="2" type="ORF">T265_00324</name>
</gene>
<protein>
    <submittedName>
        <fullName evidence="2">Uncharacterized protein</fullName>
    </submittedName>
</protein>
<feature type="compositionally biased region" description="Basic and acidic residues" evidence="1">
    <location>
        <begin position="24"/>
        <end position="33"/>
    </location>
</feature>
<dbReference type="Proteomes" id="UP000054324">
    <property type="component" value="Unassembled WGS sequence"/>
</dbReference>
<dbReference type="CTD" id="20314512"/>
<dbReference type="EMBL" id="KL596621">
    <property type="protein sequence ID" value="KER33881.1"/>
    <property type="molecule type" value="Genomic_DNA"/>
</dbReference>
<keyword evidence="3" id="KW-1185">Reference proteome</keyword>
<reference evidence="2 3" key="1">
    <citation type="submission" date="2013-11" db="EMBL/GenBank/DDBJ databases">
        <title>Opisthorchis viverrini - life in the bile duct.</title>
        <authorList>
            <person name="Young N.D."/>
            <person name="Nagarajan N."/>
            <person name="Lin S.J."/>
            <person name="Korhonen P.K."/>
            <person name="Jex A.R."/>
            <person name="Hall R.S."/>
            <person name="Safavi-Hemami H."/>
            <person name="Kaewkong W."/>
            <person name="Bertrand D."/>
            <person name="Gao S."/>
            <person name="Seet Q."/>
            <person name="Wongkham S."/>
            <person name="Teh B.T."/>
            <person name="Wongkham C."/>
            <person name="Intapan P.M."/>
            <person name="Maleewong W."/>
            <person name="Yang X."/>
            <person name="Hu M."/>
            <person name="Wang Z."/>
            <person name="Hofmann A."/>
            <person name="Sternberg P.W."/>
            <person name="Tan P."/>
            <person name="Wang J."/>
            <person name="Gasser R.B."/>
        </authorList>
    </citation>
    <scope>NUCLEOTIDE SEQUENCE [LARGE SCALE GENOMIC DNA]</scope>
</reference>
<evidence type="ECO:0000313" key="2">
    <source>
        <dbReference type="EMBL" id="KER33881.1"/>
    </source>
</evidence>
<dbReference type="AlphaFoldDB" id="A0A075A3D1"/>
<organism evidence="2 3">
    <name type="scientific">Opisthorchis viverrini</name>
    <name type="common">Southeast Asian liver fluke</name>
    <dbReference type="NCBI Taxonomy" id="6198"/>
    <lineage>
        <taxon>Eukaryota</taxon>
        <taxon>Metazoa</taxon>
        <taxon>Spiralia</taxon>
        <taxon>Lophotrochozoa</taxon>
        <taxon>Platyhelminthes</taxon>
        <taxon>Trematoda</taxon>
        <taxon>Digenea</taxon>
        <taxon>Opisthorchiida</taxon>
        <taxon>Opisthorchiata</taxon>
        <taxon>Opisthorchiidae</taxon>
        <taxon>Opisthorchis</taxon>
    </lineage>
</organism>
<sequence length="62" mass="7102">MEFSIYTEPDVCSPEHNASLLNPRAKDQREQHVRPVTYKSPAREGAAEHLGLTLRADSRLRR</sequence>